<sequence>MGNNNSAEKISRLQESENKLLSWGVEWFQETQMYKKRRASLIWKAYDVDITVPDHRRTNGECYNGHIHTVELRREGNEDSKEIPIVALHGYGAGIGHFYSMLPALANEWDGFVYSIDAFGCGLSSRPRWNLGYGENISVYNAESYFLDAFEAWREAQKIDKMVLFGHSLGGYLSVAYAERYPERVEHLILCSPVGIPKKPPEIHSNQRLPWYFRVARSAWGSGWSPYHLVRMIGSGLIEGYTQRRFRDATWINKNLLKDYMYHNWTAGNISGGGYAHATLLEPGAYARQPLASRLHDVALRVRAVSFIYGAEDWMSVNHAEQVRDSLYLSEYDQGVEIYEVQGGGHMMFIDNPLGLVDAILETTYKTKRGKTKRIKVIGHQYLAEDAIFRGLDQGVEVAARVSGNVAQGRVLAMDHGTGQAVVEWTDSSLPNLKIPFHELHLLKESSG</sequence>
<proteinExistence type="inferred from homology"/>
<dbReference type="Pfam" id="PF00561">
    <property type="entry name" value="Abhydrolase_1"/>
    <property type="match status" value="1"/>
</dbReference>
<accession>A0A7S3PEX0</accession>
<dbReference type="InterPro" id="IPR029058">
    <property type="entry name" value="AB_hydrolase_fold"/>
</dbReference>
<dbReference type="InterPro" id="IPR000073">
    <property type="entry name" value="AB_hydrolase_1"/>
</dbReference>
<reference evidence="3" key="1">
    <citation type="submission" date="2021-01" db="EMBL/GenBank/DDBJ databases">
        <authorList>
            <person name="Corre E."/>
            <person name="Pelletier E."/>
            <person name="Niang G."/>
            <person name="Scheremetjew M."/>
            <person name="Finn R."/>
            <person name="Kale V."/>
            <person name="Holt S."/>
            <person name="Cochrane G."/>
            <person name="Meng A."/>
            <person name="Brown T."/>
            <person name="Cohen L."/>
        </authorList>
    </citation>
    <scope>NUCLEOTIDE SEQUENCE</scope>
    <source>
        <strain evidence="3">GSBS06</strain>
    </source>
</reference>
<gene>
    <name evidence="3" type="ORF">ASTO00021_LOCUS661</name>
</gene>
<dbReference type="GO" id="GO:0006654">
    <property type="term" value="P:phosphatidic acid biosynthetic process"/>
    <property type="evidence" value="ECO:0007669"/>
    <property type="project" value="TreeGrafter"/>
</dbReference>
<feature type="domain" description="AB hydrolase-1" evidence="2">
    <location>
        <begin position="84"/>
        <end position="352"/>
    </location>
</feature>
<dbReference type="GO" id="GO:0052689">
    <property type="term" value="F:carboxylic ester hydrolase activity"/>
    <property type="evidence" value="ECO:0007669"/>
    <property type="project" value="TreeGrafter"/>
</dbReference>
<evidence type="ECO:0000256" key="1">
    <source>
        <dbReference type="ARBA" id="ARBA00038097"/>
    </source>
</evidence>
<name>A0A7S3PEX0_9STRA</name>
<comment type="similarity">
    <text evidence="1">Belongs to the peptidase S33 family. ABHD4/ABHD5 subfamily.</text>
</comment>
<dbReference type="SUPFAM" id="SSF53474">
    <property type="entry name" value="alpha/beta-Hydrolases"/>
    <property type="match status" value="1"/>
</dbReference>
<dbReference type="GO" id="GO:0042171">
    <property type="term" value="F:lysophosphatidic acid acyltransferase activity"/>
    <property type="evidence" value="ECO:0007669"/>
    <property type="project" value="TreeGrafter"/>
</dbReference>
<protein>
    <recommendedName>
        <fullName evidence="2">AB hydrolase-1 domain-containing protein</fullName>
    </recommendedName>
</protein>
<evidence type="ECO:0000313" key="3">
    <source>
        <dbReference type="EMBL" id="CAE0430333.1"/>
    </source>
</evidence>
<dbReference type="GO" id="GO:0055088">
    <property type="term" value="P:lipid homeostasis"/>
    <property type="evidence" value="ECO:0007669"/>
    <property type="project" value="TreeGrafter"/>
</dbReference>
<evidence type="ECO:0000259" key="2">
    <source>
        <dbReference type="Pfam" id="PF00561"/>
    </source>
</evidence>
<organism evidence="3">
    <name type="scientific">Aplanochytrium stocchinoi</name>
    <dbReference type="NCBI Taxonomy" id="215587"/>
    <lineage>
        <taxon>Eukaryota</taxon>
        <taxon>Sar</taxon>
        <taxon>Stramenopiles</taxon>
        <taxon>Bigyra</taxon>
        <taxon>Labyrinthulomycetes</taxon>
        <taxon>Thraustochytrida</taxon>
        <taxon>Thraustochytriidae</taxon>
        <taxon>Aplanochytrium</taxon>
    </lineage>
</organism>
<dbReference type="Gene3D" id="3.40.50.1820">
    <property type="entry name" value="alpha/beta hydrolase"/>
    <property type="match status" value="1"/>
</dbReference>
<dbReference type="PANTHER" id="PTHR42886:SF29">
    <property type="entry name" value="PUMMELIG, ISOFORM A"/>
    <property type="match status" value="1"/>
</dbReference>
<dbReference type="PANTHER" id="PTHR42886">
    <property type="entry name" value="RE40534P-RELATED"/>
    <property type="match status" value="1"/>
</dbReference>
<dbReference type="EMBL" id="HBIN01001200">
    <property type="protein sequence ID" value="CAE0430333.1"/>
    <property type="molecule type" value="Transcribed_RNA"/>
</dbReference>
<dbReference type="AlphaFoldDB" id="A0A7S3PEX0"/>